<sequence>MSPRHLHTSIAITVTQGIFFTDQNLTG</sequence>
<reference evidence="1" key="1">
    <citation type="submission" date="2014-09" db="EMBL/GenBank/DDBJ databases">
        <authorList>
            <person name="Magalhaes I.L.F."/>
            <person name="Oliveira U."/>
            <person name="Santos F.R."/>
            <person name="Vidigal T.H.D.A."/>
            <person name="Brescovit A.D."/>
            <person name="Santos A.J."/>
        </authorList>
    </citation>
    <scope>NUCLEOTIDE SEQUENCE</scope>
    <source>
        <tissue evidence="1">Shoot tissue taken approximately 20 cm above the soil surface</tissue>
    </source>
</reference>
<dbReference type="AlphaFoldDB" id="A0A0A9HB60"/>
<accession>A0A0A9HB60</accession>
<evidence type="ECO:0000313" key="1">
    <source>
        <dbReference type="EMBL" id="JAE30103.1"/>
    </source>
</evidence>
<dbReference type="EMBL" id="GBRH01167793">
    <property type="protein sequence ID" value="JAE30103.1"/>
    <property type="molecule type" value="Transcribed_RNA"/>
</dbReference>
<name>A0A0A9HB60_ARUDO</name>
<proteinExistence type="predicted"/>
<protein>
    <submittedName>
        <fullName evidence="1">Uncharacterized protein</fullName>
    </submittedName>
</protein>
<reference evidence="1" key="2">
    <citation type="journal article" date="2015" name="Data Brief">
        <title>Shoot transcriptome of the giant reed, Arundo donax.</title>
        <authorList>
            <person name="Barrero R.A."/>
            <person name="Guerrero F.D."/>
            <person name="Moolhuijzen P."/>
            <person name="Goolsby J.A."/>
            <person name="Tidwell J."/>
            <person name="Bellgard S.E."/>
            <person name="Bellgard M.I."/>
        </authorList>
    </citation>
    <scope>NUCLEOTIDE SEQUENCE</scope>
    <source>
        <tissue evidence="1">Shoot tissue taken approximately 20 cm above the soil surface</tissue>
    </source>
</reference>
<organism evidence="1">
    <name type="scientific">Arundo donax</name>
    <name type="common">Giant reed</name>
    <name type="synonym">Donax arundinaceus</name>
    <dbReference type="NCBI Taxonomy" id="35708"/>
    <lineage>
        <taxon>Eukaryota</taxon>
        <taxon>Viridiplantae</taxon>
        <taxon>Streptophyta</taxon>
        <taxon>Embryophyta</taxon>
        <taxon>Tracheophyta</taxon>
        <taxon>Spermatophyta</taxon>
        <taxon>Magnoliopsida</taxon>
        <taxon>Liliopsida</taxon>
        <taxon>Poales</taxon>
        <taxon>Poaceae</taxon>
        <taxon>PACMAD clade</taxon>
        <taxon>Arundinoideae</taxon>
        <taxon>Arundineae</taxon>
        <taxon>Arundo</taxon>
    </lineage>
</organism>